<comment type="subcellular location">
    <subcellularLocation>
        <location evidence="1">Cell inner membrane</location>
    </subcellularLocation>
    <subcellularLocation>
        <location evidence="2">Cell membrane</location>
        <topology evidence="2">Multi-pass membrane protein</topology>
    </subcellularLocation>
</comment>
<dbReference type="Proteomes" id="UP000189475">
    <property type="component" value="Unassembled WGS sequence"/>
</dbReference>
<evidence type="ECO:0000313" key="15">
    <source>
        <dbReference type="Proteomes" id="UP000189475"/>
    </source>
</evidence>
<dbReference type="Gene3D" id="3.30.450.20">
    <property type="entry name" value="PAS domain"/>
    <property type="match status" value="2"/>
</dbReference>
<feature type="domain" description="Methyl-accepting transducer" evidence="12">
    <location>
        <begin position="355"/>
        <end position="591"/>
    </location>
</feature>
<dbReference type="EMBL" id="FUFT01000002">
    <property type="protein sequence ID" value="SJL83196.1"/>
    <property type="molecule type" value="Genomic_DNA"/>
</dbReference>
<dbReference type="PROSITE" id="PS50885">
    <property type="entry name" value="HAMP"/>
    <property type="match status" value="1"/>
</dbReference>
<accession>A0A1R4B2S2</accession>
<keyword evidence="8 10" id="KW-0807">Transducer</keyword>
<gene>
    <name evidence="14" type="primary">pctC_4</name>
    <name evidence="14" type="ORF">VPAL9027_01145</name>
</gene>
<dbReference type="STRING" id="1918946.VPAL9027_01145"/>
<dbReference type="PROSITE" id="PS50111">
    <property type="entry name" value="CHEMOTAXIS_TRANSDUC_2"/>
    <property type="match status" value="1"/>
</dbReference>
<dbReference type="SMART" id="SM00304">
    <property type="entry name" value="HAMP"/>
    <property type="match status" value="2"/>
</dbReference>
<evidence type="ECO:0000256" key="5">
    <source>
        <dbReference type="ARBA" id="ARBA00022692"/>
    </source>
</evidence>
<evidence type="ECO:0000256" key="6">
    <source>
        <dbReference type="ARBA" id="ARBA00022989"/>
    </source>
</evidence>
<dbReference type="AlphaFoldDB" id="A0A1R4B2S2"/>
<dbReference type="CDD" id="cd06225">
    <property type="entry name" value="HAMP"/>
    <property type="match status" value="1"/>
</dbReference>
<dbReference type="Gene3D" id="1.10.287.950">
    <property type="entry name" value="Methyl-accepting chemotaxis protein"/>
    <property type="match status" value="1"/>
</dbReference>
<evidence type="ECO:0000256" key="4">
    <source>
        <dbReference type="ARBA" id="ARBA00022500"/>
    </source>
</evidence>
<keyword evidence="15" id="KW-1185">Reference proteome</keyword>
<dbReference type="RefSeq" id="WP_077313103.1">
    <property type="nucleotide sequence ID" value="NZ_AP024887.1"/>
</dbReference>
<evidence type="ECO:0000256" key="8">
    <source>
        <dbReference type="ARBA" id="ARBA00023224"/>
    </source>
</evidence>
<dbReference type="InterPro" id="IPR033479">
    <property type="entry name" value="dCache_1"/>
</dbReference>
<dbReference type="Pfam" id="PF00015">
    <property type="entry name" value="MCPsignal"/>
    <property type="match status" value="1"/>
</dbReference>
<keyword evidence="4" id="KW-0145">Chemotaxis</keyword>
<keyword evidence="5 11" id="KW-0812">Transmembrane</keyword>
<protein>
    <submittedName>
        <fullName evidence="14">Methyl-accepting chemotaxis protein PctC</fullName>
    </submittedName>
</protein>
<feature type="transmembrane region" description="Helical" evidence="11">
    <location>
        <begin position="276"/>
        <end position="298"/>
    </location>
</feature>
<evidence type="ECO:0000256" key="2">
    <source>
        <dbReference type="ARBA" id="ARBA00004651"/>
    </source>
</evidence>
<evidence type="ECO:0000259" key="12">
    <source>
        <dbReference type="PROSITE" id="PS50111"/>
    </source>
</evidence>
<feature type="domain" description="HAMP" evidence="13">
    <location>
        <begin position="296"/>
        <end position="350"/>
    </location>
</feature>
<evidence type="ECO:0000259" key="13">
    <source>
        <dbReference type="PROSITE" id="PS50885"/>
    </source>
</evidence>
<dbReference type="PANTHER" id="PTHR32089">
    <property type="entry name" value="METHYL-ACCEPTING CHEMOTAXIS PROTEIN MCPB"/>
    <property type="match status" value="1"/>
</dbReference>
<name>A0A1R4B2S2_9VIBR</name>
<evidence type="ECO:0000256" key="9">
    <source>
        <dbReference type="ARBA" id="ARBA00029447"/>
    </source>
</evidence>
<sequence>MNLSLKQKLIAVSVLALAVMATTLIWIAASKLQSETQNSVQLRAQAVSQSANKGIASWIDQRKNLIKALEDNTQANDIEPFLVQARKAGNFDDVYFGTRTGEMLRSRPERNSAGYDPRVRGWYKSATQANHMVLTSAYRDAATSELMVTLATPIHHAGGRQGVLAGDVLIEQLVKSVISLNIGKNASASLIDSQNGTILATQNSQNILKPITALDDDLSMNRIQAAVQSGKLVQFDVNGQEKLMYFSSVPNTHWILALNLDKDTEFALYYSMLNQLIITGLVITVIMLFVMAYVVTILTKDLLRVSNALGEIASGEGDLTQRLTVSSQDEVGKLASNFNIFVGNMHSMMMTLRGISQSLHSQSTTTATHAESRSERIRVQQDEINMVATAINEMAAATHEIAGNADNTASSSNEAVSAAKHGSGQVKQTQSSIARLADEVGVATTVIEELQSHADNINSILATIQGIAEQTNLLALNAAIEAARAGEQGRGFAVVADEVRVLSQRTHSSTTEIQSMIETLQSTTHKAVNIMNESHKLSDTSVEDATAAAASLTQIQQSVEVISDMATQIASAAEEQASVTSEITRNTSGIRDVSEDLAKEAGEAAEQASELSSLSHQLQEQIGRFKL</sequence>
<dbReference type="Pfam" id="PF00672">
    <property type="entry name" value="HAMP"/>
    <property type="match status" value="1"/>
</dbReference>
<evidence type="ECO:0000256" key="7">
    <source>
        <dbReference type="ARBA" id="ARBA00023136"/>
    </source>
</evidence>
<dbReference type="CDD" id="cd12912">
    <property type="entry name" value="PDC2_MCP_like"/>
    <property type="match status" value="1"/>
</dbReference>
<dbReference type="GO" id="GO:0007165">
    <property type="term" value="P:signal transduction"/>
    <property type="evidence" value="ECO:0007669"/>
    <property type="project" value="UniProtKB-KW"/>
</dbReference>
<organism evidence="14 15">
    <name type="scientific">Vibrio palustris</name>
    <dbReference type="NCBI Taxonomy" id="1918946"/>
    <lineage>
        <taxon>Bacteria</taxon>
        <taxon>Pseudomonadati</taxon>
        <taxon>Pseudomonadota</taxon>
        <taxon>Gammaproteobacteria</taxon>
        <taxon>Vibrionales</taxon>
        <taxon>Vibrionaceae</taxon>
        <taxon>Vibrio</taxon>
    </lineage>
</organism>
<dbReference type="Pfam" id="PF02743">
    <property type="entry name" value="dCache_1"/>
    <property type="match status" value="1"/>
</dbReference>
<dbReference type="CDD" id="cd12913">
    <property type="entry name" value="PDC1_MCP_like"/>
    <property type="match status" value="1"/>
</dbReference>
<comment type="similarity">
    <text evidence="9">Belongs to the methyl-accepting chemotaxis (MCP) protein family.</text>
</comment>
<dbReference type="InterPro" id="IPR003660">
    <property type="entry name" value="HAMP_dom"/>
</dbReference>
<dbReference type="SMART" id="SM00283">
    <property type="entry name" value="MA"/>
    <property type="match status" value="1"/>
</dbReference>
<dbReference type="GO" id="GO:0004888">
    <property type="term" value="F:transmembrane signaling receptor activity"/>
    <property type="evidence" value="ECO:0007669"/>
    <property type="project" value="InterPro"/>
</dbReference>
<dbReference type="FunFam" id="1.10.287.950:FF:000001">
    <property type="entry name" value="Methyl-accepting chemotaxis sensory transducer"/>
    <property type="match status" value="1"/>
</dbReference>
<dbReference type="SUPFAM" id="SSF103190">
    <property type="entry name" value="Sensory domain-like"/>
    <property type="match status" value="1"/>
</dbReference>
<dbReference type="InterPro" id="IPR004089">
    <property type="entry name" value="MCPsignal_dom"/>
</dbReference>
<evidence type="ECO:0000256" key="10">
    <source>
        <dbReference type="PROSITE-ProRule" id="PRU00284"/>
    </source>
</evidence>
<reference evidence="14 15" key="1">
    <citation type="submission" date="2017-02" db="EMBL/GenBank/DDBJ databases">
        <authorList>
            <person name="Peterson S.W."/>
        </authorList>
    </citation>
    <scope>NUCLEOTIDE SEQUENCE [LARGE SCALE GENOMIC DNA]</scope>
    <source>
        <strain evidence="14 15">CECT 9027</strain>
    </source>
</reference>
<evidence type="ECO:0000313" key="14">
    <source>
        <dbReference type="EMBL" id="SJL83196.1"/>
    </source>
</evidence>
<dbReference type="PRINTS" id="PR00260">
    <property type="entry name" value="CHEMTRNSDUCR"/>
</dbReference>
<dbReference type="GO" id="GO:0006935">
    <property type="term" value="P:chemotaxis"/>
    <property type="evidence" value="ECO:0007669"/>
    <property type="project" value="UniProtKB-KW"/>
</dbReference>
<evidence type="ECO:0000256" key="1">
    <source>
        <dbReference type="ARBA" id="ARBA00004533"/>
    </source>
</evidence>
<proteinExistence type="inferred from homology"/>
<feature type="transmembrane region" description="Helical" evidence="11">
    <location>
        <begin position="9"/>
        <end position="29"/>
    </location>
</feature>
<dbReference type="GO" id="GO:0005886">
    <property type="term" value="C:plasma membrane"/>
    <property type="evidence" value="ECO:0007669"/>
    <property type="project" value="UniProtKB-SubCell"/>
</dbReference>
<dbReference type="CDD" id="cd11386">
    <property type="entry name" value="MCP_signal"/>
    <property type="match status" value="1"/>
</dbReference>
<dbReference type="InterPro" id="IPR029151">
    <property type="entry name" value="Sensor-like_sf"/>
</dbReference>
<keyword evidence="7 11" id="KW-0472">Membrane</keyword>
<keyword evidence="3" id="KW-1003">Cell membrane</keyword>
<evidence type="ECO:0000256" key="3">
    <source>
        <dbReference type="ARBA" id="ARBA00022475"/>
    </source>
</evidence>
<dbReference type="SUPFAM" id="SSF58104">
    <property type="entry name" value="Methyl-accepting chemotaxis protein (MCP) signaling domain"/>
    <property type="match status" value="1"/>
</dbReference>
<evidence type="ECO:0000256" key="11">
    <source>
        <dbReference type="SAM" id="Phobius"/>
    </source>
</evidence>
<dbReference type="InterPro" id="IPR004090">
    <property type="entry name" value="Chemotax_Me-accpt_rcpt"/>
</dbReference>
<dbReference type="PANTHER" id="PTHR32089:SF117">
    <property type="entry name" value="METHYL ACCEPTING SENSORY TRANSDUCER WITH CACHE_1 SMALL MOLECULE BINDING DOMAIN"/>
    <property type="match status" value="1"/>
</dbReference>
<dbReference type="OrthoDB" id="2489132at2"/>
<keyword evidence="6 11" id="KW-1133">Transmembrane helix</keyword>